<proteinExistence type="inferred from homology"/>
<comment type="caution">
    <text evidence="9">The sequence shown here is derived from an EMBL/GenBank/DDBJ whole genome shotgun (WGS) entry which is preliminary data.</text>
</comment>
<dbReference type="RefSeq" id="WP_117312259.1">
    <property type="nucleotide sequence ID" value="NZ_JBHRUJ010000016.1"/>
</dbReference>
<feature type="domain" description="ABC transmembrane type-1" evidence="8">
    <location>
        <begin position="76"/>
        <end position="274"/>
    </location>
</feature>
<name>A0ABV7KQ41_PLAOK</name>
<dbReference type="PANTHER" id="PTHR30465:SF44">
    <property type="entry name" value="ABC-TYPE DIPEPTIDE_OLIGOPEPTIDE TRANSPORT SYSTEM, PERMEASE COMPONENT"/>
    <property type="match status" value="1"/>
</dbReference>
<feature type="transmembrane region" description="Helical" evidence="7">
    <location>
        <begin position="125"/>
        <end position="152"/>
    </location>
</feature>
<evidence type="ECO:0000256" key="1">
    <source>
        <dbReference type="ARBA" id="ARBA00004651"/>
    </source>
</evidence>
<feature type="transmembrane region" description="Helical" evidence="7">
    <location>
        <begin position="80"/>
        <end position="104"/>
    </location>
</feature>
<keyword evidence="4 7" id="KW-0812">Transmembrane</keyword>
<accession>A0ABV7KQ41</accession>
<evidence type="ECO:0000256" key="6">
    <source>
        <dbReference type="ARBA" id="ARBA00023136"/>
    </source>
</evidence>
<keyword evidence="6 7" id="KW-0472">Membrane</keyword>
<gene>
    <name evidence="9" type="ORF">ACFOEJ_10950</name>
</gene>
<evidence type="ECO:0000256" key="4">
    <source>
        <dbReference type="ARBA" id="ARBA00022692"/>
    </source>
</evidence>
<sequence>MKWMTVILSKFLLVSIGLILLSAFTGLFRDQPQLEWGLYIESVSHILQSFIRPDLLTVTSLSGHEHQIFESFWPLYQYSLLIFLPALFLSIGLSVLLSYLTILLPDKIRFRITQVAALLESTPDLLIILVIQATILAVLKESGILLFSVAATAQNPSYVLPIVALSLIPALMFYKVTLFLVNDELKKPYVELARGQGFSTTSIFFSHIFRNITPSFFTHSKAILLILLSSMFVFERLFNISGLFTYLIRYPEPNVIAFALILFYVPIFLLYMLFSVLIARTTGQRLEW</sequence>
<dbReference type="InterPro" id="IPR035906">
    <property type="entry name" value="MetI-like_sf"/>
</dbReference>
<evidence type="ECO:0000313" key="10">
    <source>
        <dbReference type="Proteomes" id="UP001595625"/>
    </source>
</evidence>
<evidence type="ECO:0000256" key="5">
    <source>
        <dbReference type="ARBA" id="ARBA00022989"/>
    </source>
</evidence>
<dbReference type="Gene3D" id="1.10.3720.10">
    <property type="entry name" value="MetI-like"/>
    <property type="match status" value="1"/>
</dbReference>
<feature type="transmembrane region" description="Helical" evidence="7">
    <location>
        <begin position="255"/>
        <end position="279"/>
    </location>
</feature>
<dbReference type="SUPFAM" id="SSF161098">
    <property type="entry name" value="MetI-like"/>
    <property type="match status" value="1"/>
</dbReference>
<comment type="similarity">
    <text evidence="7">Belongs to the binding-protein-dependent transport system permease family.</text>
</comment>
<feature type="transmembrane region" description="Helical" evidence="7">
    <location>
        <begin position="222"/>
        <end position="249"/>
    </location>
</feature>
<dbReference type="Proteomes" id="UP001595625">
    <property type="component" value="Unassembled WGS sequence"/>
</dbReference>
<evidence type="ECO:0000313" key="9">
    <source>
        <dbReference type="EMBL" id="MFC3211593.1"/>
    </source>
</evidence>
<keyword evidence="3" id="KW-1003">Cell membrane</keyword>
<protein>
    <submittedName>
        <fullName evidence="9">ABC transporter permease subunit</fullName>
    </submittedName>
</protein>
<reference evidence="10" key="1">
    <citation type="journal article" date="2019" name="Int. J. Syst. Evol. Microbiol.">
        <title>The Global Catalogue of Microorganisms (GCM) 10K type strain sequencing project: providing services to taxonomists for standard genome sequencing and annotation.</title>
        <authorList>
            <consortium name="The Broad Institute Genomics Platform"/>
            <consortium name="The Broad Institute Genome Sequencing Center for Infectious Disease"/>
            <person name="Wu L."/>
            <person name="Ma J."/>
        </authorList>
    </citation>
    <scope>NUCLEOTIDE SEQUENCE [LARGE SCALE GENOMIC DNA]</scope>
    <source>
        <strain evidence="10">CCM 320</strain>
    </source>
</reference>
<keyword evidence="10" id="KW-1185">Reference proteome</keyword>
<dbReference type="EMBL" id="JBHRUJ010000016">
    <property type="protein sequence ID" value="MFC3211593.1"/>
    <property type="molecule type" value="Genomic_DNA"/>
</dbReference>
<feature type="transmembrane region" description="Helical" evidence="7">
    <location>
        <begin position="158"/>
        <end position="181"/>
    </location>
</feature>
<comment type="subcellular location">
    <subcellularLocation>
        <location evidence="1 7">Cell membrane</location>
        <topology evidence="1 7">Multi-pass membrane protein</topology>
    </subcellularLocation>
</comment>
<keyword evidence="2 7" id="KW-0813">Transport</keyword>
<evidence type="ECO:0000256" key="7">
    <source>
        <dbReference type="RuleBase" id="RU363032"/>
    </source>
</evidence>
<organism evidence="9 10">
    <name type="scientific">Planomicrobium okeanokoites</name>
    <name type="common">Planococcus okeanokoites</name>
    <name type="synonym">Flavobacterium okeanokoites</name>
    <dbReference type="NCBI Taxonomy" id="244"/>
    <lineage>
        <taxon>Bacteria</taxon>
        <taxon>Bacillati</taxon>
        <taxon>Bacillota</taxon>
        <taxon>Bacilli</taxon>
        <taxon>Bacillales</taxon>
        <taxon>Caryophanaceae</taxon>
        <taxon>Planomicrobium</taxon>
    </lineage>
</organism>
<dbReference type="PANTHER" id="PTHR30465">
    <property type="entry name" value="INNER MEMBRANE ABC TRANSPORTER"/>
    <property type="match status" value="1"/>
</dbReference>
<evidence type="ECO:0000256" key="3">
    <source>
        <dbReference type="ARBA" id="ARBA00022475"/>
    </source>
</evidence>
<evidence type="ECO:0000259" key="8">
    <source>
        <dbReference type="PROSITE" id="PS50928"/>
    </source>
</evidence>
<dbReference type="InterPro" id="IPR000515">
    <property type="entry name" value="MetI-like"/>
</dbReference>
<evidence type="ECO:0000256" key="2">
    <source>
        <dbReference type="ARBA" id="ARBA00022448"/>
    </source>
</evidence>
<keyword evidence="5 7" id="KW-1133">Transmembrane helix</keyword>
<dbReference type="PROSITE" id="PS50928">
    <property type="entry name" value="ABC_TM1"/>
    <property type="match status" value="1"/>
</dbReference>
<dbReference type="Pfam" id="PF00528">
    <property type="entry name" value="BPD_transp_1"/>
    <property type="match status" value="1"/>
</dbReference>